<gene>
    <name evidence="2" type="ORF">THAOC_06019</name>
</gene>
<accession>K0TFR8</accession>
<dbReference type="OrthoDB" id="6513151at2759"/>
<dbReference type="Gene3D" id="3.30.200.20">
    <property type="entry name" value="Phosphorylase Kinase, domain 1"/>
    <property type="match status" value="1"/>
</dbReference>
<evidence type="ECO:0008006" key="4">
    <source>
        <dbReference type="Google" id="ProtNLM"/>
    </source>
</evidence>
<evidence type="ECO:0000256" key="1">
    <source>
        <dbReference type="SAM" id="MobiDB-lite"/>
    </source>
</evidence>
<feature type="compositionally biased region" description="Basic residues" evidence="1">
    <location>
        <begin position="112"/>
        <end position="124"/>
    </location>
</feature>
<dbReference type="Proteomes" id="UP000266841">
    <property type="component" value="Unassembled WGS sequence"/>
</dbReference>
<evidence type="ECO:0000313" key="3">
    <source>
        <dbReference type="Proteomes" id="UP000266841"/>
    </source>
</evidence>
<keyword evidence="3" id="KW-1185">Reference proteome</keyword>
<feature type="non-terminal residue" evidence="2">
    <location>
        <position position="1"/>
    </location>
</feature>
<sequence length="147" mass="15767">SRSAAASSPSLPPPVGAPRPLIGALESHATMSPSDRKAVESPRPRSSPAELPNMSGLMADGPRDQDASWPPELQADYERLRPLGQGAFGVVWLAKTRKNSCSRVARPAPSKKTPRTGRRRTRRSARQDRNTTSAATASMMGITSPLR</sequence>
<dbReference type="InterPro" id="IPR011009">
    <property type="entry name" value="Kinase-like_dom_sf"/>
</dbReference>
<evidence type="ECO:0000313" key="2">
    <source>
        <dbReference type="EMBL" id="EJK72451.1"/>
    </source>
</evidence>
<comment type="caution">
    <text evidence="2">The sequence shown here is derived from an EMBL/GenBank/DDBJ whole genome shotgun (WGS) entry which is preliminary data.</text>
</comment>
<feature type="compositionally biased region" description="Basic and acidic residues" evidence="1">
    <location>
        <begin position="34"/>
        <end position="43"/>
    </location>
</feature>
<name>K0TFR8_THAOC</name>
<dbReference type="AlphaFoldDB" id="K0TFR8"/>
<proteinExistence type="predicted"/>
<dbReference type="EMBL" id="AGNL01005809">
    <property type="protein sequence ID" value="EJK72451.1"/>
    <property type="molecule type" value="Genomic_DNA"/>
</dbReference>
<dbReference type="SUPFAM" id="SSF56112">
    <property type="entry name" value="Protein kinase-like (PK-like)"/>
    <property type="match status" value="1"/>
</dbReference>
<feature type="region of interest" description="Disordered" evidence="1">
    <location>
        <begin position="98"/>
        <end position="147"/>
    </location>
</feature>
<feature type="region of interest" description="Disordered" evidence="1">
    <location>
        <begin position="1"/>
        <end position="74"/>
    </location>
</feature>
<organism evidence="2 3">
    <name type="scientific">Thalassiosira oceanica</name>
    <name type="common">Marine diatom</name>
    <dbReference type="NCBI Taxonomy" id="159749"/>
    <lineage>
        <taxon>Eukaryota</taxon>
        <taxon>Sar</taxon>
        <taxon>Stramenopiles</taxon>
        <taxon>Ochrophyta</taxon>
        <taxon>Bacillariophyta</taxon>
        <taxon>Coscinodiscophyceae</taxon>
        <taxon>Thalassiosirophycidae</taxon>
        <taxon>Thalassiosirales</taxon>
        <taxon>Thalassiosiraceae</taxon>
        <taxon>Thalassiosira</taxon>
    </lineage>
</organism>
<reference evidence="2 3" key="1">
    <citation type="journal article" date="2012" name="Genome Biol.">
        <title>Genome and low-iron response of an oceanic diatom adapted to chronic iron limitation.</title>
        <authorList>
            <person name="Lommer M."/>
            <person name="Specht M."/>
            <person name="Roy A.S."/>
            <person name="Kraemer L."/>
            <person name="Andreson R."/>
            <person name="Gutowska M.A."/>
            <person name="Wolf J."/>
            <person name="Bergner S.V."/>
            <person name="Schilhabel M.B."/>
            <person name="Klostermeier U.C."/>
            <person name="Beiko R.G."/>
            <person name="Rosenstiel P."/>
            <person name="Hippler M."/>
            <person name="Laroche J."/>
        </authorList>
    </citation>
    <scope>NUCLEOTIDE SEQUENCE [LARGE SCALE GENOMIC DNA]</scope>
    <source>
        <strain evidence="2 3">CCMP1005</strain>
    </source>
</reference>
<protein>
    <recommendedName>
        <fullName evidence="4">Protein kinase domain-containing protein</fullName>
    </recommendedName>
</protein>